<proteinExistence type="predicted"/>
<gene>
    <name evidence="2" type="ORF">GT003_11090</name>
</gene>
<reference evidence="2 3" key="1">
    <citation type="submission" date="2020-01" db="EMBL/GenBank/DDBJ databases">
        <title>Paenibacillus soybeanensis sp. nov. isolated from the nodules of soybean (Glycine max(L.) Merr).</title>
        <authorList>
            <person name="Wang H."/>
        </authorList>
    </citation>
    <scope>NUCLEOTIDE SEQUENCE [LARGE SCALE GENOMIC DNA]</scope>
    <source>
        <strain evidence="2 3">DSM 23054</strain>
    </source>
</reference>
<organism evidence="2 3">
    <name type="scientific">Paenibacillus sacheonensis</name>
    <dbReference type="NCBI Taxonomy" id="742054"/>
    <lineage>
        <taxon>Bacteria</taxon>
        <taxon>Bacillati</taxon>
        <taxon>Bacillota</taxon>
        <taxon>Bacilli</taxon>
        <taxon>Bacillales</taxon>
        <taxon>Paenibacillaceae</taxon>
        <taxon>Paenibacillus</taxon>
    </lineage>
</organism>
<dbReference type="EMBL" id="JAAAMU010000005">
    <property type="protein sequence ID" value="NBC69538.1"/>
    <property type="molecule type" value="Genomic_DNA"/>
</dbReference>
<evidence type="ECO:0000313" key="2">
    <source>
        <dbReference type="EMBL" id="NBC69538.1"/>
    </source>
</evidence>
<name>A0A7X4YNC2_9BACL</name>
<dbReference type="PANTHER" id="PTHR43222">
    <property type="entry name" value="NUDIX HYDROLASE 23"/>
    <property type="match status" value="1"/>
</dbReference>
<dbReference type="PANTHER" id="PTHR43222:SF2">
    <property type="entry name" value="NUDIX HYDROLASE 23, CHLOROPLASTIC"/>
    <property type="match status" value="1"/>
</dbReference>
<dbReference type="AlphaFoldDB" id="A0A7X4YNC2"/>
<dbReference type="RefSeq" id="WP_161697519.1">
    <property type="nucleotide sequence ID" value="NZ_JAAAMU010000005.1"/>
</dbReference>
<dbReference type="Proteomes" id="UP000558113">
    <property type="component" value="Unassembled WGS sequence"/>
</dbReference>
<dbReference type="SUPFAM" id="SSF55811">
    <property type="entry name" value="Nudix"/>
    <property type="match status" value="1"/>
</dbReference>
<evidence type="ECO:0000313" key="3">
    <source>
        <dbReference type="Proteomes" id="UP000558113"/>
    </source>
</evidence>
<feature type="domain" description="Nudix hydrolase" evidence="1">
    <location>
        <begin position="1"/>
        <end position="132"/>
    </location>
</feature>
<dbReference type="InterPro" id="IPR000086">
    <property type="entry name" value="NUDIX_hydrolase_dom"/>
</dbReference>
<comment type="caution">
    <text evidence="2">The sequence shown here is derived from an EMBL/GenBank/DDBJ whole genome shotgun (WGS) entry which is preliminary data.</text>
</comment>
<protein>
    <submittedName>
        <fullName evidence="2">NUDIX domain-containing protein</fullName>
    </submittedName>
</protein>
<dbReference type="PROSITE" id="PS51462">
    <property type="entry name" value="NUDIX"/>
    <property type="match status" value="1"/>
</dbReference>
<dbReference type="InterPro" id="IPR015797">
    <property type="entry name" value="NUDIX_hydrolase-like_dom_sf"/>
</dbReference>
<dbReference type="CDD" id="cd18886">
    <property type="entry name" value="NUDIX_MutT_Nudt1"/>
    <property type="match status" value="1"/>
</dbReference>
<dbReference type="Gene3D" id="3.90.79.10">
    <property type="entry name" value="Nucleoside Triphosphate Pyrophosphohydrolase"/>
    <property type="match status" value="1"/>
</dbReference>
<evidence type="ECO:0000259" key="1">
    <source>
        <dbReference type="PROSITE" id="PS51462"/>
    </source>
</evidence>
<accession>A0A7X4YNC2</accession>
<dbReference type="OrthoDB" id="9804563at2"/>
<keyword evidence="3" id="KW-1185">Reference proteome</keyword>
<sequence>MINYNICFIQRKDHILLLNRNFKPWMGCWNGVGGKIEANELPRDSMIREIFEETSIVDYDLFFKGLITWTVNDSHVGGMYLYHAKVKDSLVYETPIRTEEGLLDWKSIPWILDPSNMGLAANLPQSVEIMMKDSHCYEQHCTYAAGKLISLESSRVDPNLETNRELREAYLRKYQLEV</sequence>
<dbReference type="Pfam" id="PF00293">
    <property type="entry name" value="NUDIX"/>
    <property type="match status" value="1"/>
</dbReference>